<gene>
    <name evidence="2" type="ORF">SOIL9_31640</name>
</gene>
<dbReference type="PROSITE" id="PS50943">
    <property type="entry name" value="HTH_CROC1"/>
    <property type="match status" value="1"/>
</dbReference>
<dbReference type="SUPFAM" id="SSF47413">
    <property type="entry name" value="lambda repressor-like DNA-binding domains"/>
    <property type="match status" value="1"/>
</dbReference>
<dbReference type="Proteomes" id="UP000464178">
    <property type="component" value="Chromosome"/>
</dbReference>
<sequence>MNGASPGLGAELANKIARLVEERGWNQEVFARIARLNRHTVRQILQGGPKRQLRNLTVSQCADALGLTVSELRTLPLERLLPRMHGKPAADEETFDLLYERAQLPELVAWLERNRDRAVELRPDEVQELLDMQAPAGPLVKLGVETCVDLIERRRHLVCRVKEIAGTEYFDFLEQCVKLIHEKVKPPGRRA</sequence>
<dbReference type="EMBL" id="LR593886">
    <property type="protein sequence ID" value="VTR94550.1"/>
    <property type="molecule type" value="Genomic_DNA"/>
</dbReference>
<evidence type="ECO:0000259" key="1">
    <source>
        <dbReference type="PROSITE" id="PS50943"/>
    </source>
</evidence>
<dbReference type="KEGG" id="gms:SOIL9_31640"/>
<reference evidence="2 3" key="1">
    <citation type="submission" date="2019-05" db="EMBL/GenBank/DDBJ databases">
        <authorList>
            <consortium name="Science for Life Laboratories"/>
        </authorList>
    </citation>
    <scope>NUCLEOTIDE SEQUENCE [LARGE SCALE GENOMIC DNA]</scope>
    <source>
        <strain evidence="2">Soil9</strain>
    </source>
</reference>
<dbReference type="InterPro" id="IPR010982">
    <property type="entry name" value="Lambda_DNA-bd_dom_sf"/>
</dbReference>
<name>A0A6P2D550_9BACT</name>
<dbReference type="InterPro" id="IPR001387">
    <property type="entry name" value="Cro/C1-type_HTH"/>
</dbReference>
<dbReference type="AlphaFoldDB" id="A0A6P2D550"/>
<dbReference type="Gene3D" id="1.10.260.40">
    <property type="entry name" value="lambda repressor-like DNA-binding domains"/>
    <property type="match status" value="1"/>
</dbReference>
<evidence type="ECO:0000313" key="2">
    <source>
        <dbReference type="EMBL" id="VTR94550.1"/>
    </source>
</evidence>
<dbReference type="RefSeq" id="WP_162669066.1">
    <property type="nucleotide sequence ID" value="NZ_LR593886.1"/>
</dbReference>
<dbReference type="GO" id="GO:0003677">
    <property type="term" value="F:DNA binding"/>
    <property type="evidence" value="ECO:0007669"/>
    <property type="project" value="InterPro"/>
</dbReference>
<proteinExistence type="predicted"/>
<protein>
    <submittedName>
        <fullName evidence="2">Xre family transcriptional regulator:: HTH_31</fullName>
    </submittedName>
</protein>
<accession>A0A6P2D550</accession>
<organism evidence="2 3">
    <name type="scientific">Gemmata massiliana</name>
    <dbReference type="NCBI Taxonomy" id="1210884"/>
    <lineage>
        <taxon>Bacteria</taxon>
        <taxon>Pseudomonadati</taxon>
        <taxon>Planctomycetota</taxon>
        <taxon>Planctomycetia</taxon>
        <taxon>Gemmatales</taxon>
        <taxon>Gemmataceae</taxon>
        <taxon>Gemmata</taxon>
    </lineage>
</organism>
<feature type="domain" description="HTH cro/C1-type" evidence="1">
    <location>
        <begin position="16"/>
        <end position="72"/>
    </location>
</feature>
<keyword evidence="3" id="KW-1185">Reference proteome</keyword>
<evidence type="ECO:0000313" key="3">
    <source>
        <dbReference type="Proteomes" id="UP000464178"/>
    </source>
</evidence>